<dbReference type="InterPro" id="IPR013120">
    <property type="entry name" value="FAR_NAD-bd"/>
</dbReference>
<dbReference type="RefSeq" id="WP_260216648.1">
    <property type="nucleotide sequence ID" value="NZ_JAJAGO010000003.1"/>
</dbReference>
<dbReference type="InterPro" id="IPR020845">
    <property type="entry name" value="AMP-binding_CS"/>
</dbReference>
<dbReference type="EMBL" id="JAJAGO010000003">
    <property type="protein sequence ID" value="MCT2589641.1"/>
    <property type="molecule type" value="Genomic_DNA"/>
</dbReference>
<dbReference type="PANTHER" id="PTHR44845">
    <property type="entry name" value="CARRIER DOMAIN-CONTAINING PROTEIN"/>
    <property type="match status" value="1"/>
</dbReference>
<dbReference type="Pfam" id="PF13193">
    <property type="entry name" value="AMP-binding_C"/>
    <property type="match status" value="1"/>
</dbReference>
<sequence length="1013" mass="108076">MNAFDLSPSDSVLALFETYVEKSPDAPAVEFATELLTYQELNSWASALAGQLSEAGAGPGKAIAIAAWPSLEMVAATIGVLKTGAAYVPLDPGYPRERLTYLVSDSGAERVLAPEYLADDLGYLPVPVLAMPDRGTTAEQPTPPAAQTRTSPGLADPAYIVYTSGTTGQPKGVEVAHVSLANTLSVIREHSDYQPTDVALLKYAFNFDSSVIEMFAPLTSGARLVIAAEDERKDPVRLVDLIRQHSVTVIDSVPLLLDQILEVPGVGQACGSLRLVVSGGDVLGPEVVSRFFQTLPTAELRNHYGPTETTNDSTIWRCDRDNPEETVPIGFPVRNTFVYLLDEQRRPVPTGTVGEIYIGGAGIARGYRNQPELTAERFLPDPFTAASPRMYRTGDLGVCREDGALLFQGRADRQLSMRGFRVEPEEIEAALVNHPTVRRAAVTADASSATQRLVAYVAPASPEDLPSGATLRAHLESVLPSHMVPTHYVVLGDLPLNANGKIDHAALPAPGDERPELGVPMIPPSTPDQRRLADIWQSVLNVSPIGLRDNFFALGGHSVLAIAAVSQIRTELGVDLPLSAIFQNPTVEAVAESVERERSGGGDQENTAELHRTLRRDAEVNLPKVSPTEADLARVTSPGHVLITGATDFLGAHLLGELLRAADARITCLVHGEEKRARTRLRAALHVHGVEPTGLDDVTVLAADLRLPALGLPETTFAELAESVDAVFHTGCVENLARPYSALRAANVSATSEVIRLATMGAVKAVHYSSTVSVMPWKSARPGQPGGSGRTWPERPVPTPDGLTYGFAQSKWVAEQLIHSAQRAGIPATVMRLGRIVGSTVSGRWPREDLARRLLIGAAAAGALPQREVAEPWISVEYATAAVRAIAARPDSFGEVFHVTDGTMVDSHLLARWLRESGFTTRVLPIGEWSEEVAKNPENPAYSLLGVLAEAEQESSGTGGADANPFGDAHTRAAFADRPGPWAITGDLVLRLLTDATASGEIAQPPTAPAQGA</sequence>
<dbReference type="InterPro" id="IPR010071">
    <property type="entry name" value="AA_adenyl_dom"/>
</dbReference>
<dbReference type="NCBIfam" id="TIGR01733">
    <property type="entry name" value="AA-adenyl-dom"/>
    <property type="match status" value="1"/>
</dbReference>
<gene>
    <name evidence="4" type="ORF">LHJ74_06835</name>
</gene>
<dbReference type="InterPro" id="IPR009081">
    <property type="entry name" value="PP-bd_ACP"/>
</dbReference>
<dbReference type="InterPro" id="IPR020806">
    <property type="entry name" value="PKS_PP-bd"/>
</dbReference>
<keyword evidence="1" id="KW-0596">Phosphopantetheine</keyword>
<feature type="domain" description="Carrier" evidence="3">
    <location>
        <begin position="523"/>
        <end position="598"/>
    </location>
</feature>
<dbReference type="Gene3D" id="1.10.1200.10">
    <property type="entry name" value="ACP-like"/>
    <property type="match status" value="1"/>
</dbReference>
<dbReference type="SUPFAM" id="SSF47336">
    <property type="entry name" value="ACP-like"/>
    <property type="match status" value="1"/>
</dbReference>
<dbReference type="InterPro" id="IPR000873">
    <property type="entry name" value="AMP-dep_synth/lig_dom"/>
</dbReference>
<dbReference type="InterPro" id="IPR006162">
    <property type="entry name" value="Ppantetheine_attach_site"/>
</dbReference>
<dbReference type="Gene3D" id="3.40.50.720">
    <property type="entry name" value="NAD(P)-binding Rossmann-like Domain"/>
    <property type="match status" value="1"/>
</dbReference>
<name>A0ABT2JP50_9ACTN</name>
<evidence type="ECO:0000313" key="5">
    <source>
        <dbReference type="Proteomes" id="UP001156389"/>
    </source>
</evidence>
<dbReference type="Pfam" id="PF07993">
    <property type="entry name" value="NAD_binding_4"/>
    <property type="match status" value="1"/>
</dbReference>
<keyword evidence="5" id="KW-1185">Reference proteome</keyword>
<reference evidence="4 5" key="1">
    <citation type="submission" date="2021-10" db="EMBL/GenBank/DDBJ databases">
        <title>Streptomyces gossypii sp. nov., isolated from soil collected from cotton field.</title>
        <authorList>
            <person name="Ge X."/>
            <person name="Chen X."/>
            <person name="Liu W."/>
        </authorList>
    </citation>
    <scope>NUCLEOTIDE SEQUENCE [LARGE SCALE GENOMIC DNA]</scope>
    <source>
        <strain evidence="4 5">N2-109</strain>
    </source>
</reference>
<organism evidence="4 5">
    <name type="scientific">Streptomyces gossypii</name>
    <dbReference type="NCBI Taxonomy" id="2883101"/>
    <lineage>
        <taxon>Bacteria</taxon>
        <taxon>Bacillati</taxon>
        <taxon>Actinomycetota</taxon>
        <taxon>Actinomycetes</taxon>
        <taxon>Kitasatosporales</taxon>
        <taxon>Streptomycetaceae</taxon>
        <taxon>Streptomyces</taxon>
    </lineage>
</organism>
<dbReference type="InterPro" id="IPR010080">
    <property type="entry name" value="Thioester_reductase-like_dom"/>
</dbReference>
<dbReference type="Gene3D" id="3.40.50.980">
    <property type="match status" value="2"/>
</dbReference>
<proteinExistence type="predicted"/>
<dbReference type="PROSITE" id="PS00455">
    <property type="entry name" value="AMP_BINDING"/>
    <property type="match status" value="1"/>
</dbReference>
<dbReference type="Pfam" id="PF00501">
    <property type="entry name" value="AMP-binding"/>
    <property type="match status" value="1"/>
</dbReference>
<evidence type="ECO:0000256" key="1">
    <source>
        <dbReference type="ARBA" id="ARBA00022450"/>
    </source>
</evidence>
<dbReference type="CDD" id="cd05930">
    <property type="entry name" value="A_NRPS"/>
    <property type="match status" value="1"/>
</dbReference>
<dbReference type="Proteomes" id="UP001156389">
    <property type="component" value="Unassembled WGS sequence"/>
</dbReference>
<dbReference type="SMART" id="SM00823">
    <property type="entry name" value="PKS_PP"/>
    <property type="match status" value="1"/>
</dbReference>
<dbReference type="PROSITE" id="PS00012">
    <property type="entry name" value="PHOSPHOPANTETHEINE"/>
    <property type="match status" value="1"/>
</dbReference>
<dbReference type="Gene3D" id="3.30.300.30">
    <property type="match status" value="1"/>
</dbReference>
<dbReference type="PANTHER" id="PTHR44845:SF6">
    <property type="entry name" value="BETA-ALANINE-ACTIVATING ENZYME"/>
    <property type="match status" value="1"/>
</dbReference>
<evidence type="ECO:0000256" key="2">
    <source>
        <dbReference type="ARBA" id="ARBA00022553"/>
    </source>
</evidence>
<dbReference type="Pfam" id="PF00550">
    <property type="entry name" value="PP-binding"/>
    <property type="match status" value="1"/>
</dbReference>
<dbReference type="InterPro" id="IPR036291">
    <property type="entry name" value="NAD(P)-bd_dom_sf"/>
</dbReference>
<dbReference type="InterPro" id="IPR025110">
    <property type="entry name" value="AMP-bd_C"/>
</dbReference>
<dbReference type="SUPFAM" id="SSF51735">
    <property type="entry name" value="NAD(P)-binding Rossmann-fold domains"/>
    <property type="match status" value="1"/>
</dbReference>
<accession>A0ABT2JP50</accession>
<evidence type="ECO:0000313" key="4">
    <source>
        <dbReference type="EMBL" id="MCT2589641.1"/>
    </source>
</evidence>
<keyword evidence="2" id="KW-0597">Phosphoprotein</keyword>
<evidence type="ECO:0000259" key="3">
    <source>
        <dbReference type="PROSITE" id="PS50075"/>
    </source>
</evidence>
<dbReference type="Gene3D" id="2.30.38.10">
    <property type="entry name" value="Luciferase, Domain 3"/>
    <property type="match status" value="1"/>
</dbReference>
<dbReference type="InterPro" id="IPR036736">
    <property type="entry name" value="ACP-like_sf"/>
</dbReference>
<comment type="caution">
    <text evidence="4">The sequence shown here is derived from an EMBL/GenBank/DDBJ whole genome shotgun (WGS) entry which is preliminary data.</text>
</comment>
<dbReference type="SUPFAM" id="SSF56801">
    <property type="entry name" value="Acetyl-CoA synthetase-like"/>
    <property type="match status" value="1"/>
</dbReference>
<protein>
    <submittedName>
        <fullName evidence="4">Amino acid adenylation domain-containing protein</fullName>
    </submittedName>
</protein>
<dbReference type="PROSITE" id="PS50075">
    <property type="entry name" value="CARRIER"/>
    <property type="match status" value="1"/>
</dbReference>
<dbReference type="NCBIfam" id="TIGR01746">
    <property type="entry name" value="Thioester-redct"/>
    <property type="match status" value="1"/>
</dbReference>
<dbReference type="InterPro" id="IPR045851">
    <property type="entry name" value="AMP-bd_C_sf"/>
</dbReference>